<dbReference type="GO" id="GO:0003677">
    <property type="term" value="F:DNA binding"/>
    <property type="evidence" value="ECO:0007669"/>
    <property type="project" value="UniProtKB-UniRule"/>
</dbReference>
<dbReference type="GO" id="GO:0005524">
    <property type="term" value="F:ATP binding"/>
    <property type="evidence" value="ECO:0007669"/>
    <property type="project" value="UniProtKB-UniRule"/>
</dbReference>
<proteinExistence type="inferred from homology"/>
<comment type="similarity">
    <text evidence="4">Belongs to the SNF2/RAD54 helicase family.</text>
</comment>
<dbReference type="PANTHER" id="PTHR45685">
    <property type="entry name" value="HELICASE SRCAP-RELATED"/>
    <property type="match status" value="1"/>
</dbReference>
<dbReference type="STRING" id="578461.R0KUU2"/>
<keyword evidence="4" id="KW-0378">Hydrolase</keyword>
<dbReference type="AlphaFoldDB" id="R0KUU2"/>
<dbReference type="OrthoDB" id="2193423at2759"/>
<dbReference type="GO" id="GO:0006338">
    <property type="term" value="P:chromatin remodeling"/>
    <property type="evidence" value="ECO:0007669"/>
    <property type="project" value="UniProtKB-UniRule"/>
</dbReference>
<comment type="subunit">
    <text evidence="4">Component of the INO80 chromatin-remodeling complex.</text>
</comment>
<gene>
    <name evidence="5" type="primary">INOC1</name>
    <name evidence="5" type="ORF">NBO_45g0005</name>
</gene>
<protein>
    <recommendedName>
        <fullName evidence="4">Chromatin-remodeling ATPase INO80</fullName>
        <ecNumber evidence="4">3.6.4.-</ecNumber>
    </recommendedName>
</protein>
<evidence type="ECO:0000256" key="1">
    <source>
        <dbReference type="ARBA" id="ARBA00004123"/>
    </source>
</evidence>
<dbReference type="Gene3D" id="3.40.50.300">
    <property type="entry name" value="P-loop containing nucleotide triphosphate hydrolases"/>
    <property type="match status" value="1"/>
</dbReference>
<comment type="subcellular location">
    <subcellularLocation>
        <location evidence="1 4">Nucleus</location>
    </subcellularLocation>
</comment>
<keyword evidence="4" id="KW-0227">DNA damage</keyword>
<dbReference type="GO" id="GO:0004386">
    <property type="term" value="F:helicase activity"/>
    <property type="evidence" value="ECO:0007669"/>
    <property type="project" value="UniProtKB-KW"/>
</dbReference>
<comment type="domain">
    <text evidence="4">The DBINO region is involved in binding to DNA.</text>
</comment>
<keyword evidence="6" id="KW-1185">Reference proteome</keyword>
<keyword evidence="4" id="KW-0238">DNA-binding</keyword>
<organism evidence="5 6">
    <name type="scientific">Nosema bombycis (strain CQ1 / CVCC 102059)</name>
    <name type="common">Microsporidian parasite</name>
    <name type="synonym">Pebrine of silkworm</name>
    <dbReference type="NCBI Taxonomy" id="578461"/>
    <lineage>
        <taxon>Eukaryota</taxon>
        <taxon>Fungi</taxon>
        <taxon>Fungi incertae sedis</taxon>
        <taxon>Microsporidia</taxon>
        <taxon>Nosematidae</taxon>
        <taxon>Nosema</taxon>
    </lineage>
</organism>
<comment type="catalytic activity">
    <reaction evidence="4">
        <text>ATP + H2O = ADP + phosphate + H(+)</text>
        <dbReference type="Rhea" id="RHEA:13065"/>
        <dbReference type="ChEBI" id="CHEBI:15377"/>
        <dbReference type="ChEBI" id="CHEBI:15378"/>
        <dbReference type="ChEBI" id="CHEBI:30616"/>
        <dbReference type="ChEBI" id="CHEBI:43474"/>
        <dbReference type="ChEBI" id="CHEBI:456216"/>
    </reaction>
</comment>
<dbReference type="EC" id="3.6.4.-" evidence="4"/>
<keyword evidence="4" id="KW-0234">DNA repair</keyword>
<dbReference type="VEuPathDB" id="MicrosporidiaDB:NBO_45g0005"/>
<evidence type="ECO:0000256" key="3">
    <source>
        <dbReference type="ARBA" id="ARBA00022840"/>
    </source>
</evidence>
<name>R0KUU2_NOSB1</name>
<dbReference type="GO" id="GO:0016887">
    <property type="term" value="F:ATP hydrolysis activity"/>
    <property type="evidence" value="ECO:0007669"/>
    <property type="project" value="TreeGrafter"/>
</dbReference>
<keyword evidence="3 4" id="KW-0067">ATP-binding</keyword>
<dbReference type="Proteomes" id="UP000016927">
    <property type="component" value="Unassembled WGS sequence"/>
</dbReference>
<dbReference type="InterPro" id="IPR027417">
    <property type="entry name" value="P-loop_NTPase"/>
</dbReference>
<keyword evidence="2" id="KW-0547">Nucleotide-binding</keyword>
<dbReference type="PANTHER" id="PTHR45685:SF2">
    <property type="entry name" value="CHROMATIN-REMODELING ATPASE INO80"/>
    <property type="match status" value="1"/>
</dbReference>
<accession>R0KUU2</accession>
<dbReference type="GO" id="GO:0042393">
    <property type="term" value="F:histone binding"/>
    <property type="evidence" value="ECO:0007669"/>
    <property type="project" value="TreeGrafter"/>
</dbReference>
<reference evidence="5 6" key="1">
    <citation type="journal article" date="2013" name="BMC Genomics">
        <title>Comparative genomics of parasitic silkworm microsporidia reveal an association between genome expansion and host adaptation.</title>
        <authorList>
            <person name="Pan G."/>
            <person name="Xu J."/>
            <person name="Li T."/>
            <person name="Xia Q."/>
            <person name="Liu S.L."/>
            <person name="Zhang G."/>
            <person name="Li S."/>
            <person name="Li C."/>
            <person name="Liu H."/>
            <person name="Yang L."/>
            <person name="Liu T."/>
            <person name="Zhang X."/>
            <person name="Wu Z."/>
            <person name="Fan W."/>
            <person name="Dang X."/>
            <person name="Xiang H."/>
            <person name="Tao M."/>
            <person name="Li Y."/>
            <person name="Hu J."/>
            <person name="Li Z."/>
            <person name="Lin L."/>
            <person name="Luo J."/>
            <person name="Geng L."/>
            <person name="Wang L."/>
            <person name="Long M."/>
            <person name="Wan Y."/>
            <person name="He N."/>
            <person name="Zhang Z."/>
            <person name="Lu C."/>
            <person name="Keeling P.J."/>
            <person name="Wang J."/>
            <person name="Xiang Z."/>
            <person name="Zhou Z."/>
        </authorList>
    </citation>
    <scope>NUCLEOTIDE SEQUENCE [LARGE SCALE GENOMIC DNA]</scope>
    <source>
        <strain evidence="6">CQ1 / CVCC 102059</strain>
    </source>
</reference>
<dbReference type="SUPFAM" id="SSF52540">
    <property type="entry name" value="P-loop containing nucleoside triphosphate hydrolases"/>
    <property type="match status" value="1"/>
</dbReference>
<evidence type="ECO:0000313" key="5">
    <source>
        <dbReference type="EMBL" id="EOB13982.1"/>
    </source>
</evidence>
<dbReference type="GO" id="GO:0031011">
    <property type="term" value="C:Ino80 complex"/>
    <property type="evidence" value="ECO:0007669"/>
    <property type="project" value="UniProtKB-UniRule"/>
</dbReference>
<dbReference type="EMBL" id="KB908953">
    <property type="protein sequence ID" value="EOB13982.1"/>
    <property type="molecule type" value="Genomic_DNA"/>
</dbReference>
<dbReference type="InterPro" id="IPR050520">
    <property type="entry name" value="INO80/SWR1_helicase"/>
</dbReference>
<evidence type="ECO:0000313" key="6">
    <source>
        <dbReference type="Proteomes" id="UP000016927"/>
    </source>
</evidence>
<evidence type="ECO:0000256" key="2">
    <source>
        <dbReference type="ARBA" id="ARBA00022741"/>
    </source>
</evidence>
<sequence length="53" mass="6180">MDRAYRLGQTKDVTVYRLITRNTVEEKVIEKATKKGNLQKMIIKGKIFEGYGF</sequence>
<dbReference type="GO" id="GO:0006281">
    <property type="term" value="P:DNA repair"/>
    <property type="evidence" value="ECO:0007669"/>
    <property type="project" value="UniProtKB-UniRule"/>
</dbReference>
<keyword evidence="5" id="KW-0347">Helicase</keyword>
<evidence type="ECO:0000256" key="4">
    <source>
        <dbReference type="RuleBase" id="RU368001"/>
    </source>
</evidence>
<dbReference type="HOGENOM" id="CLU_3069289_0_0_1"/>
<comment type="function">
    <text evidence="4">ATPase component of the INO80 complex which remodels chromatin by shifting nucleosomes and is involved in DNA repair.</text>
</comment>